<organism evidence="8 9">
    <name type="scientific">Pristionchus entomophagus</name>
    <dbReference type="NCBI Taxonomy" id="358040"/>
    <lineage>
        <taxon>Eukaryota</taxon>
        <taxon>Metazoa</taxon>
        <taxon>Ecdysozoa</taxon>
        <taxon>Nematoda</taxon>
        <taxon>Chromadorea</taxon>
        <taxon>Rhabditida</taxon>
        <taxon>Rhabditina</taxon>
        <taxon>Diplogasteromorpha</taxon>
        <taxon>Diplogasteroidea</taxon>
        <taxon>Neodiplogasteridae</taxon>
        <taxon>Pristionchus</taxon>
    </lineage>
</organism>
<evidence type="ECO:0000256" key="2">
    <source>
        <dbReference type="ARBA" id="ARBA00009172"/>
    </source>
</evidence>
<feature type="transmembrane region" description="Helical" evidence="6">
    <location>
        <begin position="144"/>
        <end position="165"/>
    </location>
</feature>
<evidence type="ECO:0000256" key="7">
    <source>
        <dbReference type="SAM" id="SignalP"/>
    </source>
</evidence>
<accession>A0AAV5TGU1</accession>
<dbReference type="SUPFAM" id="SSF103473">
    <property type="entry name" value="MFS general substrate transporter"/>
    <property type="match status" value="1"/>
</dbReference>
<feature type="transmembrane region" description="Helical" evidence="6">
    <location>
        <begin position="311"/>
        <end position="332"/>
    </location>
</feature>
<dbReference type="Gene3D" id="1.20.1250.20">
    <property type="entry name" value="MFS general substrate transporter like domains"/>
    <property type="match status" value="1"/>
</dbReference>
<sequence>MRVSTYAALCAVLCGLANLLVYTGYEASVFIGESVLHSVSGREPQRIGAHDGYYGMAVSNAFYMLSTLAVPSLMNYMRCKWILALSGAFFTFYFLSFQCLNRYLYFVASAVLGMAFSTFNIGYGGYLTEFSTRQTMARNQAMSWAVACFSVFGAGVVNFIVTTINLDENGITSKYREYSDTEIRYFFAVFAFLGVLGIAIFVFLPNREVNDNISASNIRCRSVKEQLSVMFSVLVHKRVLILVPFYLYVGMFFSFWVSIIPTAFQFTKALSLNVYIPAYYAISFTAGSVIMSLLTMKMSTVVDNFSFKPQMIINAILHILIYALTVCMIPQWSTVRPNDEPSLLIEPSVFPVLVLAFLIGLADAANYITRNVISSLLLPTRRQQMFGASRFYHGLAASILFFASPSLSIYSYAIILTVFLIVSTIVYLYTCEYIQSEEQKISYENSS</sequence>
<feature type="chain" id="PRO_5043473112" description="Membrane transporter" evidence="7">
    <location>
        <begin position="28"/>
        <end position="447"/>
    </location>
</feature>
<dbReference type="Proteomes" id="UP001432027">
    <property type="component" value="Unassembled WGS sequence"/>
</dbReference>
<feature type="transmembrane region" description="Helical" evidence="6">
    <location>
        <begin position="53"/>
        <end position="74"/>
    </location>
</feature>
<dbReference type="Pfam" id="PF05978">
    <property type="entry name" value="UNC-93"/>
    <property type="match status" value="1"/>
</dbReference>
<dbReference type="AlphaFoldDB" id="A0AAV5TGU1"/>
<dbReference type="InterPro" id="IPR051617">
    <property type="entry name" value="UNC-93-like_regulator"/>
</dbReference>
<comment type="subcellular location">
    <subcellularLocation>
        <location evidence="1">Membrane</location>
        <topology evidence="1">Multi-pass membrane protein</topology>
    </subcellularLocation>
</comment>
<name>A0AAV5TGU1_9BILA</name>
<dbReference type="InterPro" id="IPR036259">
    <property type="entry name" value="MFS_trans_sf"/>
</dbReference>
<proteinExistence type="inferred from homology"/>
<evidence type="ECO:0000256" key="4">
    <source>
        <dbReference type="ARBA" id="ARBA00022989"/>
    </source>
</evidence>
<dbReference type="PANTHER" id="PTHR23294">
    <property type="entry name" value="ET TRANSLATION PRODUCT-RELATED"/>
    <property type="match status" value="1"/>
</dbReference>
<keyword evidence="4 6" id="KW-1133">Transmembrane helix</keyword>
<keyword evidence="5 6" id="KW-0472">Membrane</keyword>
<evidence type="ECO:0000256" key="1">
    <source>
        <dbReference type="ARBA" id="ARBA00004141"/>
    </source>
</evidence>
<dbReference type="InterPro" id="IPR010291">
    <property type="entry name" value="Ion_channel_UNC-93"/>
</dbReference>
<protein>
    <recommendedName>
        <fullName evidence="10">Membrane transporter</fullName>
    </recommendedName>
</protein>
<evidence type="ECO:0000256" key="5">
    <source>
        <dbReference type="ARBA" id="ARBA00023136"/>
    </source>
</evidence>
<feature type="transmembrane region" description="Helical" evidence="6">
    <location>
        <begin position="239"/>
        <end position="259"/>
    </location>
</feature>
<evidence type="ECO:0000256" key="6">
    <source>
        <dbReference type="SAM" id="Phobius"/>
    </source>
</evidence>
<evidence type="ECO:0008006" key="10">
    <source>
        <dbReference type="Google" id="ProtNLM"/>
    </source>
</evidence>
<feature type="transmembrane region" description="Helical" evidence="6">
    <location>
        <begin position="352"/>
        <end position="373"/>
    </location>
</feature>
<feature type="transmembrane region" description="Helical" evidence="6">
    <location>
        <begin position="279"/>
        <end position="299"/>
    </location>
</feature>
<feature type="signal peptide" evidence="7">
    <location>
        <begin position="1"/>
        <end position="27"/>
    </location>
</feature>
<dbReference type="EMBL" id="BTSX01000004">
    <property type="protein sequence ID" value="GMS92616.1"/>
    <property type="molecule type" value="Genomic_DNA"/>
</dbReference>
<feature type="transmembrane region" description="Helical" evidence="6">
    <location>
        <begin position="103"/>
        <end position="123"/>
    </location>
</feature>
<feature type="transmembrane region" description="Helical" evidence="6">
    <location>
        <begin position="185"/>
        <end position="204"/>
    </location>
</feature>
<evidence type="ECO:0000313" key="8">
    <source>
        <dbReference type="EMBL" id="GMS92616.1"/>
    </source>
</evidence>
<feature type="non-terminal residue" evidence="8">
    <location>
        <position position="447"/>
    </location>
</feature>
<feature type="transmembrane region" description="Helical" evidence="6">
    <location>
        <begin position="385"/>
        <end position="403"/>
    </location>
</feature>
<evidence type="ECO:0000256" key="3">
    <source>
        <dbReference type="ARBA" id="ARBA00022692"/>
    </source>
</evidence>
<dbReference type="PANTHER" id="PTHR23294:SF18">
    <property type="entry name" value="UNC93-LIKE PROTEIN MFSD11"/>
    <property type="match status" value="1"/>
</dbReference>
<keyword evidence="3 6" id="KW-0812">Transmembrane</keyword>
<gene>
    <name evidence="8" type="ORF">PENTCL1PPCAC_14791</name>
</gene>
<comment type="similarity">
    <text evidence="2">Belongs to the unc-93 family.</text>
</comment>
<keyword evidence="7" id="KW-0732">Signal</keyword>
<feature type="transmembrane region" description="Helical" evidence="6">
    <location>
        <begin position="409"/>
        <end position="430"/>
    </location>
</feature>
<feature type="transmembrane region" description="Helical" evidence="6">
    <location>
        <begin position="81"/>
        <end position="97"/>
    </location>
</feature>
<reference evidence="8" key="1">
    <citation type="submission" date="2023-10" db="EMBL/GenBank/DDBJ databases">
        <title>Genome assembly of Pristionchus species.</title>
        <authorList>
            <person name="Yoshida K."/>
            <person name="Sommer R.J."/>
        </authorList>
    </citation>
    <scope>NUCLEOTIDE SEQUENCE</scope>
    <source>
        <strain evidence="8">RS0144</strain>
    </source>
</reference>
<dbReference type="GO" id="GO:0016020">
    <property type="term" value="C:membrane"/>
    <property type="evidence" value="ECO:0007669"/>
    <property type="project" value="UniProtKB-SubCell"/>
</dbReference>
<keyword evidence="9" id="KW-1185">Reference proteome</keyword>
<comment type="caution">
    <text evidence="8">The sequence shown here is derived from an EMBL/GenBank/DDBJ whole genome shotgun (WGS) entry which is preliminary data.</text>
</comment>
<evidence type="ECO:0000313" key="9">
    <source>
        <dbReference type="Proteomes" id="UP001432027"/>
    </source>
</evidence>